<dbReference type="AlphaFoldDB" id="A0A0E9PWQ1"/>
<accession>A0A0E9PWQ1</accession>
<reference evidence="2" key="2">
    <citation type="journal article" date="2015" name="Fish Shellfish Immunol.">
        <title>Early steps in the European eel (Anguilla anguilla)-Vibrio vulnificus interaction in the gills: Role of the RtxA13 toxin.</title>
        <authorList>
            <person name="Callol A."/>
            <person name="Pajuelo D."/>
            <person name="Ebbesson L."/>
            <person name="Teles M."/>
            <person name="MacKenzie S."/>
            <person name="Amaro C."/>
        </authorList>
    </citation>
    <scope>NUCLEOTIDE SEQUENCE</scope>
</reference>
<sequence>MASADTVIMRFTDIFEIFLQIWIFFPCYFTQIAFTVCSQIG</sequence>
<feature type="transmembrane region" description="Helical" evidence="1">
    <location>
        <begin position="17"/>
        <end position="37"/>
    </location>
</feature>
<keyword evidence="1" id="KW-0812">Transmembrane</keyword>
<evidence type="ECO:0000313" key="2">
    <source>
        <dbReference type="EMBL" id="JAH09051.1"/>
    </source>
</evidence>
<keyword evidence="1" id="KW-1133">Transmembrane helix</keyword>
<dbReference type="EMBL" id="GBXM01099526">
    <property type="protein sequence ID" value="JAH09051.1"/>
    <property type="molecule type" value="Transcribed_RNA"/>
</dbReference>
<protein>
    <submittedName>
        <fullName evidence="2">Uncharacterized protein</fullName>
    </submittedName>
</protein>
<proteinExistence type="predicted"/>
<keyword evidence="1" id="KW-0472">Membrane</keyword>
<reference evidence="2" key="1">
    <citation type="submission" date="2014-11" db="EMBL/GenBank/DDBJ databases">
        <authorList>
            <person name="Amaro Gonzalez C."/>
        </authorList>
    </citation>
    <scope>NUCLEOTIDE SEQUENCE</scope>
</reference>
<evidence type="ECO:0000256" key="1">
    <source>
        <dbReference type="SAM" id="Phobius"/>
    </source>
</evidence>
<organism evidence="2">
    <name type="scientific">Anguilla anguilla</name>
    <name type="common">European freshwater eel</name>
    <name type="synonym">Muraena anguilla</name>
    <dbReference type="NCBI Taxonomy" id="7936"/>
    <lineage>
        <taxon>Eukaryota</taxon>
        <taxon>Metazoa</taxon>
        <taxon>Chordata</taxon>
        <taxon>Craniata</taxon>
        <taxon>Vertebrata</taxon>
        <taxon>Euteleostomi</taxon>
        <taxon>Actinopterygii</taxon>
        <taxon>Neopterygii</taxon>
        <taxon>Teleostei</taxon>
        <taxon>Anguilliformes</taxon>
        <taxon>Anguillidae</taxon>
        <taxon>Anguilla</taxon>
    </lineage>
</organism>
<name>A0A0E9PWQ1_ANGAN</name>